<dbReference type="InterPro" id="IPR001128">
    <property type="entry name" value="Cyt_P450"/>
</dbReference>
<reference evidence="8" key="1">
    <citation type="journal article" date="2020" name="Stud. Mycol.">
        <title>101 Dothideomycetes genomes: a test case for predicting lifestyles and emergence of pathogens.</title>
        <authorList>
            <person name="Haridas S."/>
            <person name="Albert R."/>
            <person name="Binder M."/>
            <person name="Bloem J."/>
            <person name="Labutti K."/>
            <person name="Salamov A."/>
            <person name="Andreopoulos B."/>
            <person name="Baker S."/>
            <person name="Barry K."/>
            <person name="Bills G."/>
            <person name="Bluhm B."/>
            <person name="Cannon C."/>
            <person name="Castanera R."/>
            <person name="Culley D."/>
            <person name="Daum C."/>
            <person name="Ezra D."/>
            <person name="Gonzalez J."/>
            <person name="Henrissat B."/>
            <person name="Kuo A."/>
            <person name="Liang C."/>
            <person name="Lipzen A."/>
            <person name="Lutzoni F."/>
            <person name="Magnuson J."/>
            <person name="Mondo S."/>
            <person name="Nolan M."/>
            <person name="Ohm R."/>
            <person name="Pangilinan J."/>
            <person name="Park H.-J."/>
            <person name="Ramirez L."/>
            <person name="Alfaro M."/>
            <person name="Sun H."/>
            <person name="Tritt A."/>
            <person name="Yoshinaga Y."/>
            <person name="Zwiers L.-H."/>
            <person name="Turgeon B."/>
            <person name="Goodwin S."/>
            <person name="Spatafora J."/>
            <person name="Crous P."/>
            <person name="Grigoriev I."/>
        </authorList>
    </citation>
    <scope>NUCLEOTIDE SEQUENCE</scope>
    <source>
        <strain evidence="8">CBS 130266</strain>
    </source>
</reference>
<dbReference type="InterPro" id="IPR050121">
    <property type="entry name" value="Cytochrome_P450_monoxygenase"/>
</dbReference>
<dbReference type="InterPro" id="IPR036396">
    <property type="entry name" value="Cyt_P450_sf"/>
</dbReference>
<dbReference type="Pfam" id="PF00067">
    <property type="entry name" value="p450"/>
    <property type="match status" value="2"/>
</dbReference>
<keyword evidence="5 6" id="KW-0349">Heme</keyword>
<dbReference type="GO" id="GO:0016705">
    <property type="term" value="F:oxidoreductase activity, acting on paired donors, with incorporation or reduction of molecular oxygen"/>
    <property type="evidence" value="ECO:0007669"/>
    <property type="project" value="InterPro"/>
</dbReference>
<accession>A0A9P4NRP3</accession>
<dbReference type="AlphaFoldDB" id="A0A9P4NRP3"/>
<feature type="compositionally biased region" description="Basic and acidic residues" evidence="7">
    <location>
        <begin position="550"/>
        <end position="559"/>
    </location>
</feature>
<feature type="binding site" description="axial binding residue" evidence="5">
    <location>
        <position position="601"/>
    </location>
    <ligand>
        <name>heme</name>
        <dbReference type="ChEBI" id="CHEBI:30413"/>
    </ligand>
    <ligandPart>
        <name>Fe</name>
        <dbReference type="ChEBI" id="CHEBI:18248"/>
    </ligandPart>
</feature>
<dbReference type="GO" id="GO:0020037">
    <property type="term" value="F:heme binding"/>
    <property type="evidence" value="ECO:0007669"/>
    <property type="project" value="InterPro"/>
</dbReference>
<feature type="compositionally biased region" description="Low complexity" evidence="7">
    <location>
        <begin position="539"/>
        <end position="548"/>
    </location>
</feature>
<name>A0A9P4NRP3_9PEZI</name>
<evidence type="ECO:0000313" key="9">
    <source>
        <dbReference type="Proteomes" id="UP000800235"/>
    </source>
</evidence>
<proteinExistence type="inferred from homology"/>
<evidence type="ECO:0000313" key="8">
    <source>
        <dbReference type="EMBL" id="KAF2430213.1"/>
    </source>
</evidence>
<sequence length="690" mass="77201">MQYYALAILGCILYFLTKTLYSLYTNVQLARASGIPYTISPIYGYNMFWLVTSPLYLKLLHRLPSFLTEPWIHITPGDWSWQMSYTPFGSAMFNSDTFLIVSPGGIIMPTADADVINEIVTRKADFPKPIEMYGSLDIFGKNVVSVEGGEWRRQRRLLTPQFNEKSNGVVWKESLFQAGKMLESWKRGSVVDSGANGRGEDGKADGGKVNGFPEKKVKNATKSGIVISELGKDCMRLSLHVISRAGFDVRCLWPGAKDSEKAMDEGSMDSNIVPEGHKMSYTSSLETLLHRILPVLILPDWFLRLSPWSLLRQAGTSYKEWGLYMSEIYDRKADMIQHTKSISTDDEGLDLMGAMIRHSGLIEGTPNHGKRGVGMSQREVMGNSFVLFLAGHETAANSIHFCVLYLAMRPDLQRKLQAELSQIFGSTPPSTWSYETHIPTLFTTLTGAIMNEQLRLIPPVVMIPKSTPASSPQPLIINGKPCIVPPKTHIALDSVAVHRNPKYWPHGPARSEEDGGPVHESSNLENDLEEFKPERWFVTSDDSSSSTTVRGREGNKDDEATATDEDNEFEISEAPTSTSHKPLFHPQRGAYIPFSEGARSCIGRRFAQVEILATLAVLFHTHSFELCTDGFASEEEVSKMGREERSGVYGEVRQEVERKMREEMGTVITLQFRKGGVRLRVCERGGELFF</sequence>
<organism evidence="8 9">
    <name type="scientific">Tothia fuscella</name>
    <dbReference type="NCBI Taxonomy" id="1048955"/>
    <lineage>
        <taxon>Eukaryota</taxon>
        <taxon>Fungi</taxon>
        <taxon>Dikarya</taxon>
        <taxon>Ascomycota</taxon>
        <taxon>Pezizomycotina</taxon>
        <taxon>Dothideomycetes</taxon>
        <taxon>Pleosporomycetidae</taxon>
        <taxon>Venturiales</taxon>
        <taxon>Cylindrosympodiaceae</taxon>
        <taxon>Tothia</taxon>
    </lineage>
</organism>
<evidence type="ECO:0000256" key="5">
    <source>
        <dbReference type="PIRSR" id="PIRSR602401-1"/>
    </source>
</evidence>
<keyword evidence="4 5" id="KW-0408">Iron</keyword>
<dbReference type="SUPFAM" id="SSF48264">
    <property type="entry name" value="Cytochrome P450"/>
    <property type="match status" value="1"/>
</dbReference>
<keyword evidence="6" id="KW-0503">Monooxygenase</keyword>
<dbReference type="InterPro" id="IPR017972">
    <property type="entry name" value="Cyt_P450_CS"/>
</dbReference>
<dbReference type="Proteomes" id="UP000800235">
    <property type="component" value="Unassembled WGS sequence"/>
</dbReference>
<gene>
    <name evidence="8" type="ORF">EJ08DRAFT_245378</name>
</gene>
<dbReference type="PROSITE" id="PS00086">
    <property type="entry name" value="CYTOCHROME_P450"/>
    <property type="match status" value="1"/>
</dbReference>
<evidence type="ECO:0000256" key="6">
    <source>
        <dbReference type="RuleBase" id="RU000461"/>
    </source>
</evidence>
<evidence type="ECO:0000256" key="4">
    <source>
        <dbReference type="ARBA" id="ARBA00023004"/>
    </source>
</evidence>
<keyword evidence="3 5" id="KW-0479">Metal-binding</keyword>
<evidence type="ECO:0000256" key="2">
    <source>
        <dbReference type="ARBA" id="ARBA00010617"/>
    </source>
</evidence>
<dbReference type="GO" id="GO:0005506">
    <property type="term" value="F:iron ion binding"/>
    <property type="evidence" value="ECO:0007669"/>
    <property type="project" value="InterPro"/>
</dbReference>
<dbReference type="PRINTS" id="PR00385">
    <property type="entry name" value="P450"/>
</dbReference>
<keyword evidence="9" id="KW-1185">Reference proteome</keyword>
<feature type="region of interest" description="Disordered" evidence="7">
    <location>
        <begin position="503"/>
        <end position="584"/>
    </location>
</feature>
<dbReference type="InterPro" id="IPR002401">
    <property type="entry name" value="Cyt_P450_E_grp-I"/>
</dbReference>
<protein>
    <submittedName>
        <fullName evidence="8">Cytochrome P450</fullName>
    </submittedName>
</protein>
<keyword evidence="6" id="KW-0560">Oxidoreductase</keyword>
<dbReference type="GO" id="GO:0004497">
    <property type="term" value="F:monooxygenase activity"/>
    <property type="evidence" value="ECO:0007669"/>
    <property type="project" value="UniProtKB-KW"/>
</dbReference>
<feature type="compositionally biased region" description="Acidic residues" evidence="7">
    <location>
        <begin position="560"/>
        <end position="571"/>
    </location>
</feature>
<evidence type="ECO:0000256" key="3">
    <source>
        <dbReference type="ARBA" id="ARBA00022723"/>
    </source>
</evidence>
<dbReference type="EMBL" id="MU007040">
    <property type="protein sequence ID" value="KAF2430213.1"/>
    <property type="molecule type" value="Genomic_DNA"/>
</dbReference>
<dbReference type="PRINTS" id="PR00463">
    <property type="entry name" value="EP450I"/>
</dbReference>
<dbReference type="Gene3D" id="1.10.630.10">
    <property type="entry name" value="Cytochrome P450"/>
    <property type="match status" value="1"/>
</dbReference>
<evidence type="ECO:0000256" key="1">
    <source>
        <dbReference type="ARBA" id="ARBA00001971"/>
    </source>
</evidence>
<feature type="region of interest" description="Disordered" evidence="7">
    <location>
        <begin position="193"/>
        <end position="213"/>
    </location>
</feature>
<comment type="cofactor">
    <cofactor evidence="1 5">
        <name>heme</name>
        <dbReference type="ChEBI" id="CHEBI:30413"/>
    </cofactor>
</comment>
<comment type="caution">
    <text evidence="8">The sequence shown here is derived from an EMBL/GenBank/DDBJ whole genome shotgun (WGS) entry which is preliminary data.</text>
</comment>
<comment type="similarity">
    <text evidence="2 6">Belongs to the cytochrome P450 family.</text>
</comment>
<dbReference type="PANTHER" id="PTHR24305">
    <property type="entry name" value="CYTOCHROME P450"/>
    <property type="match status" value="1"/>
</dbReference>
<dbReference type="PANTHER" id="PTHR24305:SF166">
    <property type="entry name" value="CYTOCHROME P450 12A4, MITOCHONDRIAL-RELATED"/>
    <property type="match status" value="1"/>
</dbReference>
<dbReference type="OrthoDB" id="1470350at2759"/>
<evidence type="ECO:0000256" key="7">
    <source>
        <dbReference type="SAM" id="MobiDB-lite"/>
    </source>
</evidence>